<keyword evidence="1" id="KW-1133">Transmembrane helix</keyword>
<organism evidence="2 3">
    <name type="scientific">Schleiferia thermophila</name>
    <dbReference type="NCBI Taxonomy" id="884107"/>
    <lineage>
        <taxon>Bacteria</taxon>
        <taxon>Pseudomonadati</taxon>
        <taxon>Bacteroidota</taxon>
        <taxon>Flavobacteriia</taxon>
        <taxon>Flavobacteriales</taxon>
        <taxon>Schleiferiaceae</taxon>
        <taxon>Schleiferia</taxon>
    </lineage>
</organism>
<proteinExistence type="predicted"/>
<evidence type="ECO:0000313" key="3">
    <source>
        <dbReference type="Proteomes" id="UP000253517"/>
    </source>
</evidence>
<dbReference type="EMBL" id="QPJS01000001">
    <property type="protein sequence ID" value="RCX04969.1"/>
    <property type="molecule type" value="Genomic_DNA"/>
</dbReference>
<feature type="transmembrane region" description="Helical" evidence="1">
    <location>
        <begin position="64"/>
        <end position="84"/>
    </location>
</feature>
<sequence>MNTIKCRNCHQWTDNDKPQCLYCGYEHHHEINREREILKKPLRTGFPFIKIGKSDGWPIKAGKYIIFFFQLIVYGIVSIIMYIASSVVH</sequence>
<dbReference type="Proteomes" id="UP000253517">
    <property type="component" value="Unassembled WGS sequence"/>
</dbReference>
<name>A0A369A6R3_9FLAO</name>
<protein>
    <submittedName>
        <fullName evidence="2">Uncharacterized protein</fullName>
    </submittedName>
</protein>
<comment type="caution">
    <text evidence="2">The sequence shown here is derived from an EMBL/GenBank/DDBJ whole genome shotgun (WGS) entry which is preliminary data.</text>
</comment>
<gene>
    <name evidence="2" type="ORF">DES35_101248</name>
</gene>
<keyword evidence="1" id="KW-0812">Transmembrane</keyword>
<dbReference type="AlphaFoldDB" id="A0A369A6R3"/>
<reference evidence="2 3" key="1">
    <citation type="submission" date="2018-07" db="EMBL/GenBank/DDBJ databases">
        <title>Genomic Encyclopedia of Type Strains, Phase IV (KMG-IV): sequencing the most valuable type-strain genomes for metagenomic binning, comparative biology and taxonomic classification.</title>
        <authorList>
            <person name="Goeker M."/>
        </authorList>
    </citation>
    <scope>NUCLEOTIDE SEQUENCE [LARGE SCALE GENOMIC DNA]</scope>
    <source>
        <strain evidence="2 3">DSM 21410</strain>
    </source>
</reference>
<accession>A0A369A6R3</accession>
<keyword evidence="3" id="KW-1185">Reference proteome</keyword>
<keyword evidence="1" id="KW-0472">Membrane</keyword>
<evidence type="ECO:0000256" key="1">
    <source>
        <dbReference type="SAM" id="Phobius"/>
    </source>
</evidence>
<evidence type="ECO:0000313" key="2">
    <source>
        <dbReference type="EMBL" id="RCX04969.1"/>
    </source>
</evidence>